<reference evidence="1" key="1">
    <citation type="submission" date="2013-07" db="EMBL/GenBank/DDBJ databases">
        <title>The genome of an arbuscular mycorrhizal fungus provides insights into the evolution of the oldest plant symbiosis.</title>
        <authorList>
            <consortium name="DOE Joint Genome Institute"/>
            <person name="Tisserant E."/>
            <person name="Malbreil M."/>
            <person name="Kuo A."/>
            <person name="Kohler A."/>
            <person name="Symeonidi A."/>
            <person name="Balestrini R."/>
            <person name="Charron P."/>
            <person name="Duensing N."/>
            <person name="Frei-dit-Frey N."/>
            <person name="Gianinazzi-Pearson V."/>
            <person name="Gilbert B."/>
            <person name="Handa Y."/>
            <person name="Hijri M."/>
            <person name="Kaul R."/>
            <person name="Kawaguchi M."/>
            <person name="Krajinski F."/>
            <person name="Lammers P."/>
            <person name="Lapierre D."/>
            <person name="Masclaux F.G."/>
            <person name="Murat C."/>
            <person name="Morin E."/>
            <person name="Ndikumana S."/>
            <person name="Pagni M."/>
            <person name="Petitpierre D."/>
            <person name="Requena N."/>
            <person name="Rosikiewicz P."/>
            <person name="Riley R."/>
            <person name="Saito K."/>
            <person name="San Clemente H."/>
            <person name="Shapiro H."/>
            <person name="van Tuinen D."/>
            <person name="Becard G."/>
            <person name="Bonfante P."/>
            <person name="Paszkowski U."/>
            <person name="Shachar-Hill Y."/>
            <person name="Young J.P."/>
            <person name="Sanders I.R."/>
            <person name="Henrissat B."/>
            <person name="Rensing S.A."/>
            <person name="Grigoriev I.V."/>
            <person name="Corradi N."/>
            <person name="Roux C."/>
            <person name="Martin F."/>
        </authorList>
    </citation>
    <scope>NUCLEOTIDE SEQUENCE</scope>
    <source>
        <strain evidence="1">DAOM 197198</strain>
    </source>
</reference>
<gene>
    <name evidence="1" type="ORF">GLOINDRAFT_20351</name>
</gene>
<protein>
    <submittedName>
        <fullName evidence="1">Uncharacterized protein</fullName>
    </submittedName>
</protein>
<organism evidence="1">
    <name type="scientific">Rhizophagus irregularis (strain DAOM 181602 / DAOM 197198 / MUCL 43194)</name>
    <name type="common">Arbuscular mycorrhizal fungus</name>
    <name type="synonym">Glomus intraradices</name>
    <dbReference type="NCBI Taxonomy" id="747089"/>
    <lineage>
        <taxon>Eukaryota</taxon>
        <taxon>Fungi</taxon>
        <taxon>Fungi incertae sedis</taxon>
        <taxon>Mucoromycota</taxon>
        <taxon>Glomeromycotina</taxon>
        <taxon>Glomeromycetes</taxon>
        <taxon>Glomerales</taxon>
        <taxon>Glomeraceae</taxon>
        <taxon>Rhizophagus</taxon>
    </lineage>
</organism>
<dbReference type="EMBL" id="KI278913">
    <property type="protein sequence ID" value="ESA18762.1"/>
    <property type="molecule type" value="Genomic_DNA"/>
</dbReference>
<accession>U9UGF7</accession>
<dbReference type="HOGENOM" id="CLU_1661713_0_0_1"/>
<name>U9UGF7_RHIID</name>
<proteinExistence type="predicted"/>
<sequence>MLKYQLKAVAQQKEPISILSAKATSFTPKGKQKQVSYANIVKQDPKDNVSRPNSPLPFVKKKRKTVLVFKANNSKTWGQVVAIKFKLQQKYIIVTISIELNQEATRLWNDEEQFQAILIKGVTASVITATLYLNNPTHSIFALVGCKAFKLIQNQTSAS</sequence>
<evidence type="ECO:0000313" key="1">
    <source>
        <dbReference type="EMBL" id="ESA18762.1"/>
    </source>
</evidence>
<dbReference type="AlphaFoldDB" id="U9UGF7"/>